<dbReference type="InterPro" id="IPR013083">
    <property type="entry name" value="Znf_RING/FYVE/PHD"/>
</dbReference>
<dbReference type="PANTHER" id="PTHR11685">
    <property type="entry name" value="RBR FAMILY RING FINGER AND IBR DOMAIN-CONTAINING"/>
    <property type="match status" value="1"/>
</dbReference>
<evidence type="ECO:0000256" key="3">
    <source>
        <dbReference type="ARBA" id="ARBA00004906"/>
    </source>
</evidence>
<dbReference type="CDD" id="cd20336">
    <property type="entry name" value="Rcat_RBR"/>
    <property type="match status" value="1"/>
</dbReference>
<dbReference type="AlphaFoldDB" id="A0A0N7L3F0"/>
<keyword evidence="6 14" id="KW-0812">Transmembrane</keyword>
<evidence type="ECO:0000256" key="14">
    <source>
        <dbReference type="SAM" id="Phobius"/>
    </source>
</evidence>
<evidence type="ECO:0000256" key="8">
    <source>
        <dbReference type="ARBA" id="ARBA00022737"/>
    </source>
</evidence>
<protein>
    <recommendedName>
        <fullName evidence="4">RBR-type E3 ubiquitin transferase</fullName>
        <ecNumber evidence="4">2.3.2.31</ecNumber>
    </recommendedName>
</protein>
<evidence type="ECO:0000313" key="17">
    <source>
        <dbReference type="Proteomes" id="UP000054928"/>
    </source>
</evidence>
<evidence type="ECO:0000256" key="5">
    <source>
        <dbReference type="ARBA" id="ARBA00022679"/>
    </source>
</evidence>
<dbReference type="GO" id="GO:0031090">
    <property type="term" value="C:organelle membrane"/>
    <property type="evidence" value="ECO:0007669"/>
    <property type="project" value="UniProtKB-ARBA"/>
</dbReference>
<dbReference type="EC" id="2.3.2.31" evidence="4"/>
<dbReference type="OMA" id="INRSRVC"/>
<evidence type="ECO:0000256" key="4">
    <source>
        <dbReference type="ARBA" id="ARBA00012251"/>
    </source>
</evidence>
<dbReference type="OrthoDB" id="1431934at2759"/>
<evidence type="ECO:0000313" key="16">
    <source>
        <dbReference type="EMBL" id="CEG35691.1"/>
    </source>
</evidence>
<dbReference type="Gene3D" id="1.20.120.1750">
    <property type="match status" value="1"/>
</dbReference>
<organism evidence="16 17">
    <name type="scientific">Plasmopara halstedii</name>
    <name type="common">Downy mildew of sunflower</name>
    <dbReference type="NCBI Taxonomy" id="4781"/>
    <lineage>
        <taxon>Eukaryota</taxon>
        <taxon>Sar</taxon>
        <taxon>Stramenopiles</taxon>
        <taxon>Oomycota</taxon>
        <taxon>Peronosporomycetes</taxon>
        <taxon>Peronosporales</taxon>
        <taxon>Peronosporaceae</taxon>
        <taxon>Plasmopara</taxon>
    </lineage>
</organism>
<evidence type="ECO:0000259" key="15">
    <source>
        <dbReference type="PROSITE" id="PS51873"/>
    </source>
</evidence>
<dbReference type="FunFam" id="3.30.40.10:FF:000051">
    <property type="entry name" value="RBR-type E3 ubiquitin transferase"/>
    <property type="match status" value="1"/>
</dbReference>
<dbReference type="Gene3D" id="3.30.40.10">
    <property type="entry name" value="Zinc/RING finger domain, C3HC4 (zinc finger)"/>
    <property type="match status" value="1"/>
</dbReference>
<dbReference type="RefSeq" id="XP_024572060.1">
    <property type="nucleotide sequence ID" value="XM_024726992.1"/>
</dbReference>
<evidence type="ECO:0000256" key="6">
    <source>
        <dbReference type="ARBA" id="ARBA00022692"/>
    </source>
</evidence>
<dbReference type="GO" id="GO:0061630">
    <property type="term" value="F:ubiquitin protein ligase activity"/>
    <property type="evidence" value="ECO:0007669"/>
    <property type="project" value="UniProtKB-EC"/>
</dbReference>
<dbReference type="InterPro" id="IPR031127">
    <property type="entry name" value="E3_UB_ligase_RBR"/>
</dbReference>
<keyword evidence="13 14" id="KW-0472">Membrane</keyword>
<keyword evidence="9" id="KW-0863">Zinc-finger</keyword>
<keyword evidence="10" id="KW-0833">Ubl conjugation pathway</keyword>
<dbReference type="GO" id="GO:0008270">
    <property type="term" value="F:zinc ion binding"/>
    <property type="evidence" value="ECO:0007669"/>
    <property type="project" value="UniProtKB-KW"/>
</dbReference>
<reference evidence="17" key="1">
    <citation type="submission" date="2014-09" db="EMBL/GenBank/DDBJ databases">
        <authorList>
            <person name="Sharma Rahul"/>
            <person name="Thines Marco"/>
        </authorList>
    </citation>
    <scope>NUCLEOTIDE SEQUENCE [LARGE SCALE GENOMIC DNA]</scope>
</reference>
<accession>A0A0N7L3F0</accession>
<dbReference type="GeneID" id="36395085"/>
<evidence type="ECO:0000256" key="7">
    <source>
        <dbReference type="ARBA" id="ARBA00022723"/>
    </source>
</evidence>
<sequence length="445" mass="49213">MEIAPCGKSHLHHVKAEYSGLSKLESEQLKLSLSSQYPVQSLHESSTTEPFQNQQCLSIQPTTHSSRHLVPTSASSIGSSVLSTASLHQLLGECEGQFAPALVQAQANEVTVDEHNTRAIAFSPASIKIRASISRSVLQGGSSDCKEDFDLALADFSFMSSSTSAIAGNAVAEGSSDSFNSMRRRECRICFDKLNVLQSHTCALCSNSFCTNCTRWYIEFKVVEGEVSQKKLVCLAPQCTHPLSEELIESLVSPDTFLKYKKFVRNQRVGIRFCPRAGCCAVLDEPLYSTARRVRCHVCKRESCMRCGSDFHKLLTCRRVDKRFGHWKKHHNVRACPGCKIVIEKQGGCSHMKCLQCDLEFCWSCLCSWNNHDETMCLPLSFLHSNSLKFGCWAPMRAVTKTVVIGVAAVAAVAGAGVAVVVLPPLVGYQYMKDSYRRRKYARGS</sequence>
<comment type="catalytic activity">
    <reaction evidence="1">
        <text>[E2 ubiquitin-conjugating enzyme]-S-ubiquitinyl-L-cysteine + [acceptor protein]-L-lysine = [E2 ubiquitin-conjugating enzyme]-L-cysteine + [acceptor protein]-N(6)-ubiquitinyl-L-lysine.</text>
        <dbReference type="EC" id="2.3.2.31"/>
    </reaction>
</comment>
<dbReference type="Pfam" id="PF01485">
    <property type="entry name" value="IBR"/>
    <property type="match status" value="1"/>
</dbReference>
<dbReference type="Pfam" id="PF22191">
    <property type="entry name" value="IBR_1"/>
    <property type="match status" value="1"/>
</dbReference>
<dbReference type="SUPFAM" id="SSF57850">
    <property type="entry name" value="RING/U-box"/>
    <property type="match status" value="2"/>
</dbReference>
<feature type="domain" description="RING-type" evidence="15">
    <location>
        <begin position="183"/>
        <end position="396"/>
    </location>
</feature>
<evidence type="ECO:0000256" key="9">
    <source>
        <dbReference type="ARBA" id="ARBA00022771"/>
    </source>
</evidence>
<dbReference type="InterPro" id="IPR002867">
    <property type="entry name" value="IBR_dom"/>
</dbReference>
<keyword evidence="11" id="KW-0862">Zinc</keyword>
<evidence type="ECO:0000256" key="12">
    <source>
        <dbReference type="ARBA" id="ARBA00022989"/>
    </source>
</evidence>
<comment type="pathway">
    <text evidence="3">Protein modification; protein ubiquitination.</text>
</comment>
<dbReference type="GO" id="GO:0005737">
    <property type="term" value="C:cytoplasm"/>
    <property type="evidence" value="ECO:0007669"/>
    <property type="project" value="UniProtKB-ARBA"/>
</dbReference>
<comment type="subcellular location">
    <subcellularLocation>
        <location evidence="2">Membrane</location>
        <topology evidence="2">Single-pass membrane protein</topology>
    </subcellularLocation>
</comment>
<evidence type="ECO:0000256" key="11">
    <source>
        <dbReference type="ARBA" id="ARBA00022833"/>
    </source>
</evidence>
<evidence type="ECO:0000256" key="13">
    <source>
        <dbReference type="ARBA" id="ARBA00023136"/>
    </source>
</evidence>
<dbReference type="EMBL" id="CCYD01000109">
    <property type="protein sequence ID" value="CEG35691.1"/>
    <property type="molecule type" value="Genomic_DNA"/>
</dbReference>
<keyword evidence="12 14" id="KW-1133">Transmembrane helix</keyword>
<evidence type="ECO:0000256" key="10">
    <source>
        <dbReference type="ARBA" id="ARBA00022786"/>
    </source>
</evidence>
<dbReference type="Proteomes" id="UP000054928">
    <property type="component" value="Unassembled WGS sequence"/>
</dbReference>
<keyword evidence="7" id="KW-0479">Metal-binding</keyword>
<name>A0A0N7L3F0_PLAHL</name>
<dbReference type="GO" id="GO:0016567">
    <property type="term" value="P:protein ubiquitination"/>
    <property type="evidence" value="ECO:0007669"/>
    <property type="project" value="InterPro"/>
</dbReference>
<keyword evidence="5" id="KW-0808">Transferase</keyword>
<evidence type="ECO:0000256" key="1">
    <source>
        <dbReference type="ARBA" id="ARBA00001798"/>
    </source>
</evidence>
<evidence type="ECO:0000256" key="2">
    <source>
        <dbReference type="ARBA" id="ARBA00004167"/>
    </source>
</evidence>
<dbReference type="PROSITE" id="PS51873">
    <property type="entry name" value="TRIAD"/>
    <property type="match status" value="1"/>
</dbReference>
<proteinExistence type="predicted"/>
<keyword evidence="17" id="KW-1185">Reference proteome</keyword>
<dbReference type="STRING" id="4781.A0A0N7L3F0"/>
<keyword evidence="8" id="KW-0677">Repeat</keyword>
<dbReference type="SMART" id="SM00647">
    <property type="entry name" value="IBR"/>
    <property type="match status" value="2"/>
</dbReference>
<dbReference type="CDD" id="cd20335">
    <property type="entry name" value="BRcat_RBR"/>
    <property type="match status" value="1"/>
</dbReference>
<dbReference type="InterPro" id="IPR044066">
    <property type="entry name" value="TRIAD_supradom"/>
</dbReference>
<feature type="transmembrane region" description="Helical" evidence="14">
    <location>
        <begin position="403"/>
        <end position="429"/>
    </location>
</feature>